<accession>A0A3L8DZA3</accession>
<reference evidence="1" key="1">
    <citation type="journal article" date="2018" name="Genome Res.">
        <title>The genomic architecture and molecular evolution of ant odorant receptors.</title>
        <authorList>
            <person name="McKenzie S.K."/>
            <person name="Kronauer D.J.C."/>
        </authorList>
    </citation>
    <scope>NUCLEOTIDE SEQUENCE [LARGE SCALE GENOMIC DNA]</scope>
    <source>
        <strain evidence="1">Clonal line C1</strain>
    </source>
</reference>
<name>A0A3L8DZA3_OOCBI</name>
<organism evidence="1">
    <name type="scientific">Ooceraea biroi</name>
    <name type="common">Clonal raider ant</name>
    <name type="synonym">Cerapachys biroi</name>
    <dbReference type="NCBI Taxonomy" id="2015173"/>
    <lineage>
        <taxon>Eukaryota</taxon>
        <taxon>Metazoa</taxon>
        <taxon>Ecdysozoa</taxon>
        <taxon>Arthropoda</taxon>
        <taxon>Hexapoda</taxon>
        <taxon>Insecta</taxon>
        <taxon>Pterygota</taxon>
        <taxon>Neoptera</taxon>
        <taxon>Endopterygota</taxon>
        <taxon>Hymenoptera</taxon>
        <taxon>Apocrita</taxon>
        <taxon>Aculeata</taxon>
        <taxon>Formicoidea</taxon>
        <taxon>Formicidae</taxon>
        <taxon>Dorylinae</taxon>
        <taxon>Ooceraea</taxon>
    </lineage>
</organism>
<evidence type="ECO:0000313" key="1">
    <source>
        <dbReference type="EMBL" id="RLU25269.1"/>
    </source>
</evidence>
<reference evidence="1" key="2">
    <citation type="submission" date="2018-07" db="EMBL/GenBank/DDBJ databases">
        <authorList>
            <person name="Mckenzie S.K."/>
            <person name="Kronauer D.J.C."/>
        </authorList>
    </citation>
    <scope>NUCLEOTIDE SEQUENCE</scope>
    <source>
        <strain evidence="1">Clonal line C1</strain>
    </source>
</reference>
<protein>
    <submittedName>
        <fullName evidence="1">Uncharacterized protein</fullName>
    </submittedName>
</protein>
<comment type="caution">
    <text evidence="1">The sequence shown here is derived from an EMBL/GenBank/DDBJ whole genome shotgun (WGS) entry which is preliminary data.</text>
</comment>
<gene>
    <name evidence="1" type="ORF">DMN91_003362</name>
</gene>
<dbReference type="EMBL" id="QOIP01000003">
    <property type="protein sequence ID" value="RLU25269.1"/>
    <property type="molecule type" value="Genomic_DNA"/>
</dbReference>
<dbReference type="AlphaFoldDB" id="A0A3L8DZA3"/>
<dbReference type="Proteomes" id="UP000279307">
    <property type="component" value="Chromosome 3"/>
</dbReference>
<sequence>MSPNKRTKRKLPESIKDNQVKDGEAMILEDENSSAQSNQVVGLHSPPKFRNAFLVDLEALNWSDVFQMDNIDMMIQIFNRFILNTIDKHAPERLIVMRKLPASWLGADIKRMMVERMMRGIRLGGYRGGVEATLCTNATKD</sequence>
<proteinExistence type="predicted"/>